<proteinExistence type="predicted"/>
<dbReference type="OrthoDB" id="4640801at2"/>
<dbReference type="InterPro" id="IPR027417">
    <property type="entry name" value="P-loop_NTPase"/>
</dbReference>
<dbReference type="GO" id="GO:0005524">
    <property type="term" value="F:ATP binding"/>
    <property type="evidence" value="ECO:0007669"/>
    <property type="project" value="TreeGrafter"/>
</dbReference>
<sequence length="401" mass="42872">MRAAADCACLSFLFVKGADRTVPHLSCPSMEGSILMTQPTDELFGDGHRTDSYLEIALPPTSPAHSAAVASAARPERVRPGEGEPAAAVVLHRSVLEDFAVMPTETATPEPALWGARGRVRQLTGGLVKLKPGSDEVSDREAKLTIRQTMWVRPVHITVANPKGGVGKTPSVKTIGDTLAEGRGGSVVIWDAPDAAGSIGRRAEGTPARGLAELLERVDTVSNHGELGGYVAPQSSGADVIGSIADRAVLLEDDIVSIERLLDRYYRISIADTGNNMHSSAFVKTLELTDALVVPTIASVDSLFGVLNLLDVVRRYGHPELADTATILFMHNGSREDPHVDQKLRALTLRGETERTLFDIPFDPHIAAGGEMTLAKLSAPSRRAWTRASARIVQVLKANVH</sequence>
<comment type="caution">
    <text evidence="1">The sequence shown here is derived from an EMBL/GenBank/DDBJ whole genome shotgun (WGS) entry which is preliminary data.</text>
</comment>
<reference evidence="1 2" key="1">
    <citation type="journal article" date="2019" name="Microorganisms">
        <title>Systematic Affiliation and Genome Analysis of Subtercola vilae DB165(T) with Particular Emphasis on Cold Adaptation of an Isolate from a High-Altitude Cold Volcano Lake.</title>
        <authorList>
            <person name="Villalobos A.S."/>
            <person name="Wiese J."/>
            <person name="Imhoff J.F."/>
            <person name="Dorador C."/>
            <person name="Keller A."/>
            <person name="Hentschel U."/>
        </authorList>
    </citation>
    <scope>NUCLEOTIDE SEQUENCE [LARGE SCALE GENOMIC DNA]</scope>
    <source>
        <strain evidence="1 2">DB165</strain>
    </source>
</reference>
<evidence type="ECO:0000313" key="1">
    <source>
        <dbReference type="EMBL" id="TIH33784.1"/>
    </source>
</evidence>
<dbReference type="AlphaFoldDB" id="A0A4V4REF1"/>
<evidence type="ECO:0000313" key="2">
    <source>
        <dbReference type="Proteomes" id="UP000306192"/>
    </source>
</evidence>
<organism evidence="1 2">
    <name type="scientific">Subtercola vilae</name>
    <dbReference type="NCBI Taxonomy" id="2056433"/>
    <lineage>
        <taxon>Bacteria</taxon>
        <taxon>Bacillati</taxon>
        <taxon>Actinomycetota</taxon>
        <taxon>Actinomycetes</taxon>
        <taxon>Micrococcales</taxon>
        <taxon>Microbacteriaceae</taxon>
        <taxon>Subtercola</taxon>
    </lineage>
</organism>
<dbReference type="SUPFAM" id="SSF52540">
    <property type="entry name" value="P-loop containing nucleoside triphosphate hydrolases"/>
    <property type="match status" value="1"/>
</dbReference>
<dbReference type="PANTHER" id="PTHR43384">
    <property type="entry name" value="SEPTUM SITE-DETERMINING PROTEIN MIND HOMOLOG, CHLOROPLASTIC-RELATED"/>
    <property type="match status" value="1"/>
</dbReference>
<dbReference type="Gene3D" id="3.40.50.300">
    <property type="entry name" value="P-loop containing nucleotide triphosphate hydrolases"/>
    <property type="match status" value="1"/>
</dbReference>
<dbReference type="GO" id="GO:0009898">
    <property type="term" value="C:cytoplasmic side of plasma membrane"/>
    <property type="evidence" value="ECO:0007669"/>
    <property type="project" value="TreeGrafter"/>
</dbReference>
<evidence type="ECO:0008006" key="3">
    <source>
        <dbReference type="Google" id="ProtNLM"/>
    </source>
</evidence>
<dbReference type="Proteomes" id="UP000306192">
    <property type="component" value="Unassembled WGS sequence"/>
</dbReference>
<gene>
    <name evidence="1" type="ORF">D4765_13960</name>
</gene>
<dbReference type="RefSeq" id="WP_136642908.1">
    <property type="nucleotide sequence ID" value="NZ_QYRT01000031.1"/>
</dbReference>
<name>A0A4V4REF1_9MICO</name>
<accession>A0A4V4REF1</accession>
<keyword evidence="2" id="KW-1185">Reference proteome</keyword>
<dbReference type="GO" id="GO:0016887">
    <property type="term" value="F:ATP hydrolysis activity"/>
    <property type="evidence" value="ECO:0007669"/>
    <property type="project" value="TreeGrafter"/>
</dbReference>
<dbReference type="InterPro" id="IPR050625">
    <property type="entry name" value="ParA/MinD_ATPase"/>
</dbReference>
<dbReference type="GO" id="GO:0051782">
    <property type="term" value="P:negative regulation of cell division"/>
    <property type="evidence" value="ECO:0007669"/>
    <property type="project" value="TreeGrafter"/>
</dbReference>
<dbReference type="EMBL" id="QYRT01000031">
    <property type="protein sequence ID" value="TIH33784.1"/>
    <property type="molecule type" value="Genomic_DNA"/>
</dbReference>
<dbReference type="GO" id="GO:0005829">
    <property type="term" value="C:cytosol"/>
    <property type="evidence" value="ECO:0007669"/>
    <property type="project" value="TreeGrafter"/>
</dbReference>
<protein>
    <recommendedName>
        <fullName evidence="3">ParA family protein</fullName>
    </recommendedName>
</protein>
<dbReference type="PANTHER" id="PTHR43384:SF14">
    <property type="entry name" value="ESX-1 SECRETION-ASSOCIATED PROTEIN ESPI"/>
    <property type="match status" value="1"/>
</dbReference>